<protein>
    <submittedName>
        <fullName evidence="1">Uncharacterized protein</fullName>
    </submittedName>
</protein>
<keyword evidence="2" id="KW-1185">Reference proteome</keyword>
<gene>
    <name evidence="1" type="ORF">NFRAN_1715</name>
</gene>
<name>A0A484IDB2_9ARCH</name>
<sequence>MVYNTFRKIKTTSPILISLIRKLQKIFIKILTRIKFAKYIQKLLYYILLQKKTGIKC</sequence>
<evidence type="ECO:0000313" key="2">
    <source>
        <dbReference type="Proteomes" id="UP000294299"/>
    </source>
</evidence>
<dbReference type="AlphaFoldDB" id="A0A484IDB2"/>
<dbReference type="EMBL" id="LR216287">
    <property type="protein sequence ID" value="VFJ14037.1"/>
    <property type="molecule type" value="Genomic_DNA"/>
</dbReference>
<evidence type="ECO:0000313" key="1">
    <source>
        <dbReference type="EMBL" id="VFJ14037.1"/>
    </source>
</evidence>
<organism evidence="1 2">
    <name type="scientific">Candidatus Nitrosocosmicus franklandianus</name>
    <dbReference type="NCBI Taxonomy" id="1798806"/>
    <lineage>
        <taxon>Archaea</taxon>
        <taxon>Nitrososphaerota</taxon>
        <taxon>Nitrososphaeria</taxon>
        <taxon>Nitrososphaerales</taxon>
        <taxon>Nitrososphaeraceae</taxon>
        <taxon>Candidatus Nitrosocosmicus</taxon>
    </lineage>
</organism>
<dbReference type="KEGG" id="nfn:NFRAN_1715"/>
<accession>A0A484IDB2</accession>
<reference evidence="1 2" key="1">
    <citation type="submission" date="2019-02" db="EMBL/GenBank/DDBJ databases">
        <authorList>
            <person name="Lehtovirta-Morley E L."/>
        </authorList>
    </citation>
    <scope>NUCLEOTIDE SEQUENCE [LARGE SCALE GENOMIC DNA]</scope>
    <source>
        <strain evidence="1">NFRAN1</strain>
    </source>
</reference>
<proteinExistence type="predicted"/>
<dbReference type="Proteomes" id="UP000294299">
    <property type="component" value="Chromosome NFRAN"/>
</dbReference>